<keyword evidence="2" id="KW-1185">Reference proteome</keyword>
<dbReference type="SUPFAM" id="SSF56219">
    <property type="entry name" value="DNase I-like"/>
    <property type="match status" value="1"/>
</dbReference>
<organism evidence="1 2">
    <name type="scientific">Canna indica</name>
    <name type="common">Indian-shot</name>
    <dbReference type="NCBI Taxonomy" id="4628"/>
    <lineage>
        <taxon>Eukaryota</taxon>
        <taxon>Viridiplantae</taxon>
        <taxon>Streptophyta</taxon>
        <taxon>Embryophyta</taxon>
        <taxon>Tracheophyta</taxon>
        <taxon>Spermatophyta</taxon>
        <taxon>Magnoliopsida</taxon>
        <taxon>Liliopsida</taxon>
        <taxon>Zingiberales</taxon>
        <taxon>Cannaceae</taxon>
        <taxon>Canna</taxon>
    </lineage>
</organism>
<sequence length="107" mass="11930">MIILNWNCRGAFKRSVKDRLHAFIRFSRVQALCLQETRLLLPQASKLIHSFGRHWNGVAAPSNRASGGIILAWDSTSINTKVLSIEPHVIHAIIGCHSCTPFLLSTL</sequence>
<dbReference type="InterPro" id="IPR036691">
    <property type="entry name" value="Endo/exonu/phosph_ase_sf"/>
</dbReference>
<gene>
    <name evidence="1" type="ORF">Cni_G14029</name>
</gene>
<evidence type="ECO:0000313" key="1">
    <source>
        <dbReference type="EMBL" id="WOL05301.1"/>
    </source>
</evidence>
<evidence type="ECO:0000313" key="2">
    <source>
        <dbReference type="Proteomes" id="UP001327560"/>
    </source>
</evidence>
<dbReference type="EMBL" id="CP136893">
    <property type="protein sequence ID" value="WOL05301.1"/>
    <property type="molecule type" value="Genomic_DNA"/>
</dbReference>
<protein>
    <recommendedName>
        <fullName evidence="3">Endonuclease/exonuclease/phosphatase domain-containing protein</fullName>
    </recommendedName>
</protein>
<evidence type="ECO:0008006" key="3">
    <source>
        <dbReference type="Google" id="ProtNLM"/>
    </source>
</evidence>
<reference evidence="1 2" key="1">
    <citation type="submission" date="2023-10" db="EMBL/GenBank/DDBJ databases">
        <title>Chromosome-scale genome assembly provides insights into flower coloration mechanisms of Canna indica.</title>
        <authorList>
            <person name="Li C."/>
        </authorList>
    </citation>
    <scope>NUCLEOTIDE SEQUENCE [LARGE SCALE GENOMIC DNA]</scope>
    <source>
        <tissue evidence="1">Flower</tissue>
    </source>
</reference>
<proteinExistence type="predicted"/>
<dbReference type="Gene3D" id="3.60.10.10">
    <property type="entry name" value="Endonuclease/exonuclease/phosphatase"/>
    <property type="match status" value="1"/>
</dbReference>
<accession>A0AAQ3QAB0</accession>
<dbReference type="AlphaFoldDB" id="A0AAQ3QAB0"/>
<dbReference type="Proteomes" id="UP001327560">
    <property type="component" value="Chromosome 4"/>
</dbReference>
<name>A0AAQ3QAB0_9LILI</name>